<dbReference type="EMBL" id="JAXQNO010000020">
    <property type="protein sequence ID" value="KAK4772176.1"/>
    <property type="molecule type" value="Genomic_DNA"/>
</dbReference>
<feature type="domain" description="ENTH" evidence="9">
    <location>
        <begin position="26"/>
        <end position="164"/>
    </location>
</feature>
<dbReference type="Pfam" id="PF07651">
    <property type="entry name" value="ANTH"/>
    <property type="match status" value="1"/>
</dbReference>
<dbReference type="GO" id="GO:0006900">
    <property type="term" value="P:vesicle budding from membrane"/>
    <property type="evidence" value="ECO:0007669"/>
    <property type="project" value="TreeGrafter"/>
</dbReference>
<dbReference type="PANTHER" id="PTHR22951">
    <property type="entry name" value="CLATHRIN ASSEMBLY PROTEIN"/>
    <property type="match status" value="1"/>
</dbReference>
<evidence type="ECO:0000256" key="1">
    <source>
        <dbReference type="ARBA" id="ARBA00004132"/>
    </source>
</evidence>
<evidence type="ECO:0000256" key="4">
    <source>
        <dbReference type="ARBA" id="ARBA00022583"/>
    </source>
</evidence>
<gene>
    <name evidence="10" type="ORF">SAY86_013951</name>
</gene>
<dbReference type="InterPro" id="IPR013809">
    <property type="entry name" value="ENTH"/>
</dbReference>
<dbReference type="AlphaFoldDB" id="A0AAN7KZN8"/>
<dbReference type="SUPFAM" id="SSF48464">
    <property type="entry name" value="ENTH/VHS domain"/>
    <property type="match status" value="1"/>
</dbReference>
<evidence type="ECO:0000256" key="5">
    <source>
        <dbReference type="ARBA" id="ARBA00023034"/>
    </source>
</evidence>
<reference evidence="10 11" key="1">
    <citation type="journal article" date="2023" name="Hortic Res">
        <title>Pangenome of water caltrop reveals structural variations and asymmetric subgenome divergence after allopolyploidization.</title>
        <authorList>
            <person name="Zhang X."/>
            <person name="Chen Y."/>
            <person name="Wang L."/>
            <person name="Yuan Y."/>
            <person name="Fang M."/>
            <person name="Shi L."/>
            <person name="Lu R."/>
            <person name="Comes H.P."/>
            <person name="Ma Y."/>
            <person name="Chen Y."/>
            <person name="Huang G."/>
            <person name="Zhou Y."/>
            <person name="Zheng Z."/>
            <person name="Qiu Y."/>
        </authorList>
    </citation>
    <scope>NUCLEOTIDE SEQUENCE [LARGE SCALE GENOMIC DNA]</scope>
    <source>
        <strain evidence="10">F231</strain>
    </source>
</reference>
<dbReference type="Proteomes" id="UP001346149">
    <property type="component" value="Unassembled WGS sequence"/>
</dbReference>
<proteinExistence type="predicted"/>
<dbReference type="GO" id="GO:0000149">
    <property type="term" value="F:SNARE binding"/>
    <property type="evidence" value="ECO:0007669"/>
    <property type="project" value="TreeGrafter"/>
</dbReference>
<dbReference type="PROSITE" id="PS50942">
    <property type="entry name" value="ENTH"/>
    <property type="match status" value="1"/>
</dbReference>
<evidence type="ECO:0000313" key="10">
    <source>
        <dbReference type="EMBL" id="KAK4772176.1"/>
    </source>
</evidence>
<accession>A0AAN7KZN8</accession>
<keyword evidence="7" id="KW-0168">Coated pit</keyword>
<dbReference type="FunFam" id="1.25.40.90:FF:000035">
    <property type="entry name" value="Putative clathrin assembly protein At4g40080"/>
    <property type="match status" value="1"/>
</dbReference>
<dbReference type="GO" id="GO:0072583">
    <property type="term" value="P:clathrin-dependent endocytosis"/>
    <property type="evidence" value="ECO:0007669"/>
    <property type="project" value="InterPro"/>
</dbReference>
<dbReference type="InterPro" id="IPR048050">
    <property type="entry name" value="ANTH_N_plant"/>
</dbReference>
<sequence length="349" mass="38939">MGLQRVTNLRIIVGKIKDKASQGKAKLSPLSKPHEGALLRATTHDPTTLPEEKHLSELLSYGHRSRATASSVVESLMDRLQNTGDASVALKCLLAVHQIIRRGTFILQDQLSIFPASGGRNYLNLSNFRDDKSPFTWEISAWVRWYARYVENLLSASRILGFFIGSSSNALEKEKAEEAISSLLNSDLIRQLDSLVGLIEDTSRMPESAQLDPAELLCRVKFLAAEDHVSIMNEVAVRGHELMERIRILTFGESVELVCIMRRLESCEETLAAIFDRKVPIESCWVLMREVKCKLGKVEEKTAKAERWVVRGSVSARYGGRPGMSSSETVRLSSGRIFSLPISMAEMFG</sequence>
<dbReference type="GO" id="GO:0032050">
    <property type="term" value="F:clathrin heavy chain binding"/>
    <property type="evidence" value="ECO:0007669"/>
    <property type="project" value="TreeGrafter"/>
</dbReference>
<evidence type="ECO:0000256" key="2">
    <source>
        <dbReference type="ARBA" id="ARBA00004555"/>
    </source>
</evidence>
<keyword evidence="4" id="KW-0254">Endocytosis</keyword>
<protein>
    <recommendedName>
        <fullName evidence="9">ENTH domain-containing protein</fullName>
    </recommendedName>
</protein>
<dbReference type="GO" id="GO:0005905">
    <property type="term" value="C:clathrin-coated pit"/>
    <property type="evidence" value="ECO:0007669"/>
    <property type="project" value="UniProtKB-SubCell"/>
</dbReference>
<dbReference type="InterPro" id="IPR011417">
    <property type="entry name" value="ANTH_dom"/>
</dbReference>
<keyword evidence="8" id="KW-0968">Cytoplasmic vesicle</keyword>
<dbReference type="InterPro" id="IPR008942">
    <property type="entry name" value="ENTH_VHS"/>
</dbReference>
<dbReference type="GO" id="GO:0005546">
    <property type="term" value="F:phosphatidylinositol-4,5-bisphosphate binding"/>
    <property type="evidence" value="ECO:0007669"/>
    <property type="project" value="TreeGrafter"/>
</dbReference>
<dbReference type="GO" id="GO:0030136">
    <property type="term" value="C:clathrin-coated vesicle"/>
    <property type="evidence" value="ECO:0007669"/>
    <property type="project" value="UniProtKB-SubCell"/>
</dbReference>
<name>A0AAN7KZN8_TRANT</name>
<evidence type="ECO:0000313" key="11">
    <source>
        <dbReference type="Proteomes" id="UP001346149"/>
    </source>
</evidence>
<keyword evidence="11" id="KW-1185">Reference proteome</keyword>
<evidence type="ECO:0000256" key="7">
    <source>
        <dbReference type="ARBA" id="ARBA00023176"/>
    </source>
</evidence>
<dbReference type="GO" id="GO:0048268">
    <property type="term" value="P:clathrin coat assembly"/>
    <property type="evidence" value="ECO:0007669"/>
    <property type="project" value="InterPro"/>
</dbReference>
<organism evidence="10 11">
    <name type="scientific">Trapa natans</name>
    <name type="common">Water chestnut</name>
    <dbReference type="NCBI Taxonomy" id="22666"/>
    <lineage>
        <taxon>Eukaryota</taxon>
        <taxon>Viridiplantae</taxon>
        <taxon>Streptophyta</taxon>
        <taxon>Embryophyta</taxon>
        <taxon>Tracheophyta</taxon>
        <taxon>Spermatophyta</taxon>
        <taxon>Magnoliopsida</taxon>
        <taxon>eudicotyledons</taxon>
        <taxon>Gunneridae</taxon>
        <taxon>Pentapetalae</taxon>
        <taxon>rosids</taxon>
        <taxon>malvids</taxon>
        <taxon>Myrtales</taxon>
        <taxon>Lythraceae</taxon>
        <taxon>Trapa</taxon>
    </lineage>
</organism>
<keyword evidence="5" id="KW-0333">Golgi apparatus</keyword>
<dbReference type="SMART" id="SM00273">
    <property type="entry name" value="ENTH"/>
    <property type="match status" value="1"/>
</dbReference>
<evidence type="ECO:0000256" key="8">
    <source>
        <dbReference type="ARBA" id="ARBA00023329"/>
    </source>
</evidence>
<dbReference type="InterPro" id="IPR045192">
    <property type="entry name" value="AP180-like"/>
</dbReference>
<comment type="caution">
    <text evidence="10">The sequence shown here is derived from an EMBL/GenBank/DDBJ whole genome shotgun (WGS) entry which is preliminary data.</text>
</comment>
<dbReference type="GO" id="GO:0005794">
    <property type="term" value="C:Golgi apparatus"/>
    <property type="evidence" value="ECO:0007669"/>
    <property type="project" value="UniProtKB-SubCell"/>
</dbReference>
<comment type="subcellular location">
    <subcellularLocation>
        <location evidence="1">Cytoplasmic vesicle</location>
        <location evidence="1">Clathrin-coated vesicle</location>
    </subcellularLocation>
    <subcellularLocation>
        <location evidence="2">Golgi apparatus</location>
    </subcellularLocation>
    <subcellularLocation>
        <location evidence="3">Membrane</location>
        <location evidence="3">Clathrin-coated pit</location>
    </subcellularLocation>
</comment>
<dbReference type="GO" id="GO:0005545">
    <property type="term" value="F:1-phosphatidylinositol binding"/>
    <property type="evidence" value="ECO:0007669"/>
    <property type="project" value="TreeGrafter"/>
</dbReference>
<keyword evidence="6" id="KW-0472">Membrane</keyword>
<dbReference type="Gene3D" id="1.25.40.90">
    <property type="match status" value="1"/>
</dbReference>
<evidence type="ECO:0000256" key="6">
    <source>
        <dbReference type="ARBA" id="ARBA00023136"/>
    </source>
</evidence>
<dbReference type="PANTHER" id="PTHR22951:SF76">
    <property type="entry name" value="OS09G0468150 PROTEIN"/>
    <property type="match status" value="1"/>
</dbReference>
<dbReference type="CDD" id="cd16987">
    <property type="entry name" value="ANTH_N_AP180_plant"/>
    <property type="match status" value="1"/>
</dbReference>
<evidence type="ECO:0000256" key="3">
    <source>
        <dbReference type="ARBA" id="ARBA00004600"/>
    </source>
</evidence>
<evidence type="ECO:0000259" key="9">
    <source>
        <dbReference type="PROSITE" id="PS50942"/>
    </source>
</evidence>